<evidence type="ECO:0000313" key="3">
    <source>
        <dbReference type="Proteomes" id="UP000381093"/>
    </source>
</evidence>
<sequence>MIQRDLTIHQSKHLSLFERRGSHFIVDDKRGGRPARSARPKSSSPCLAPPATPSPKPPGRRNCPTGWVRMLDVLLFSVGLRRSWCPTFCAAASPRGIATNLISTPAIATWPSITAWPCFLLARASLGTKPRSKSACKWSSAGSSRCCAIASFSRWANSIRRSAYYWIASTSGPSKSCPAHVAQPSKATNRRCNRSGTYVYAEWKKGAGTHRLPRRVDGHFSG</sequence>
<dbReference type="AlphaFoldDB" id="A0A5E7CUQ5"/>
<evidence type="ECO:0000313" key="2">
    <source>
        <dbReference type="EMBL" id="VVO08426.1"/>
    </source>
</evidence>
<dbReference type="Proteomes" id="UP000381093">
    <property type="component" value="Unassembled WGS sequence"/>
</dbReference>
<protein>
    <submittedName>
        <fullName evidence="2">Uncharacterized protein</fullName>
    </submittedName>
</protein>
<proteinExistence type="predicted"/>
<feature type="compositionally biased region" description="Pro residues" evidence="1">
    <location>
        <begin position="47"/>
        <end position="57"/>
    </location>
</feature>
<gene>
    <name evidence="2" type="ORF">PS710_03246</name>
</gene>
<reference evidence="2 3" key="1">
    <citation type="submission" date="2019-09" db="EMBL/GenBank/DDBJ databases">
        <authorList>
            <person name="Chandra G."/>
            <person name="Truman W A."/>
        </authorList>
    </citation>
    <scope>NUCLEOTIDE SEQUENCE [LARGE SCALE GENOMIC DNA]</scope>
    <source>
        <strain evidence="2">PS710</strain>
    </source>
</reference>
<evidence type="ECO:0000256" key="1">
    <source>
        <dbReference type="SAM" id="MobiDB-lite"/>
    </source>
</evidence>
<dbReference type="EMBL" id="CABVHW010000010">
    <property type="protein sequence ID" value="VVO08426.1"/>
    <property type="molecule type" value="Genomic_DNA"/>
</dbReference>
<feature type="region of interest" description="Disordered" evidence="1">
    <location>
        <begin position="28"/>
        <end position="61"/>
    </location>
</feature>
<organism evidence="2 3">
    <name type="scientific">Pseudomonas fluorescens</name>
    <dbReference type="NCBI Taxonomy" id="294"/>
    <lineage>
        <taxon>Bacteria</taxon>
        <taxon>Pseudomonadati</taxon>
        <taxon>Pseudomonadota</taxon>
        <taxon>Gammaproteobacteria</taxon>
        <taxon>Pseudomonadales</taxon>
        <taxon>Pseudomonadaceae</taxon>
        <taxon>Pseudomonas</taxon>
    </lineage>
</organism>
<name>A0A5E7CUQ5_PSEFL</name>
<accession>A0A5E7CUQ5</accession>